<dbReference type="EMBL" id="SMAB01000030">
    <property type="protein sequence ID" value="TCS78142.1"/>
    <property type="molecule type" value="Genomic_DNA"/>
</dbReference>
<dbReference type="Proteomes" id="UP000295788">
    <property type="component" value="Unassembled WGS sequence"/>
</dbReference>
<keyword evidence="3" id="KW-1185">Reference proteome</keyword>
<name>A0A4V2URP6_9BACI</name>
<dbReference type="Pfam" id="PF10704">
    <property type="entry name" value="DUF2508"/>
    <property type="match status" value="1"/>
</dbReference>
<gene>
    <name evidence="2" type="ORF">EDD72_13019</name>
</gene>
<feature type="coiled-coil region" evidence="1">
    <location>
        <begin position="6"/>
        <end position="33"/>
    </location>
</feature>
<evidence type="ECO:0000313" key="2">
    <source>
        <dbReference type="EMBL" id="TCS78142.1"/>
    </source>
</evidence>
<reference evidence="2 3" key="1">
    <citation type="submission" date="2019-03" db="EMBL/GenBank/DDBJ databases">
        <title>Genomic Encyclopedia of Type Strains, Phase IV (KMG-IV): sequencing the most valuable type-strain genomes for metagenomic binning, comparative biology and taxonomic classification.</title>
        <authorList>
            <person name="Goeker M."/>
        </authorList>
    </citation>
    <scope>NUCLEOTIDE SEQUENCE [LARGE SCALE GENOMIC DNA]</scope>
    <source>
        <strain evidence="2 3">DSM 23802</strain>
    </source>
</reference>
<dbReference type="OrthoDB" id="1809893at2"/>
<protein>
    <submittedName>
        <fullName evidence="2">Uncharacterized protein DUF2508</fullName>
    </submittedName>
</protein>
<keyword evidence="1" id="KW-0175">Coiled coil</keyword>
<proteinExistence type="predicted"/>
<dbReference type="AlphaFoldDB" id="A0A4V2URP6"/>
<organism evidence="2 3">
    <name type="scientific">Tepidibacillus fermentans</name>
    <dbReference type="NCBI Taxonomy" id="1281767"/>
    <lineage>
        <taxon>Bacteria</taxon>
        <taxon>Bacillati</taxon>
        <taxon>Bacillota</taxon>
        <taxon>Bacilli</taxon>
        <taxon>Bacillales</taxon>
        <taxon>Bacillaceae</taxon>
        <taxon>Tepidibacillus</taxon>
    </lineage>
</organism>
<accession>A0A4V2URP6</accession>
<dbReference type="RefSeq" id="WP_132770694.1">
    <property type="nucleotide sequence ID" value="NZ_SMAB01000030.1"/>
</dbReference>
<sequence length="84" mass="10576">MLFCYFEGLKKKNQKVESESERLLEEIDQARMEWDTAIQHFQYADHPDMVEYIIYYIKAAEKKYMYLLNRYKNQYEDYQYKKNY</sequence>
<dbReference type="InterPro" id="IPR019644">
    <property type="entry name" value="DUF2508"/>
</dbReference>
<evidence type="ECO:0000256" key="1">
    <source>
        <dbReference type="SAM" id="Coils"/>
    </source>
</evidence>
<evidence type="ECO:0000313" key="3">
    <source>
        <dbReference type="Proteomes" id="UP000295788"/>
    </source>
</evidence>
<comment type="caution">
    <text evidence="2">The sequence shown here is derived from an EMBL/GenBank/DDBJ whole genome shotgun (WGS) entry which is preliminary data.</text>
</comment>